<dbReference type="EMBL" id="CP132306">
    <property type="protein sequence ID" value="WLS01008.1"/>
    <property type="molecule type" value="Genomic_DNA"/>
</dbReference>
<dbReference type="Proteomes" id="UP001234585">
    <property type="component" value="Plasmid unnamed4"/>
</dbReference>
<dbReference type="RefSeq" id="WP_306041194.1">
    <property type="nucleotide sequence ID" value="NZ_CP132306.1"/>
</dbReference>
<organism evidence="1 2">
    <name type="scientific">Shinella sumterensis</name>
    <dbReference type="NCBI Taxonomy" id="1967501"/>
    <lineage>
        <taxon>Bacteria</taxon>
        <taxon>Pseudomonadati</taxon>
        <taxon>Pseudomonadota</taxon>
        <taxon>Alphaproteobacteria</taxon>
        <taxon>Hyphomicrobiales</taxon>
        <taxon>Rhizobiaceae</taxon>
        <taxon>Shinella</taxon>
    </lineage>
</organism>
<reference evidence="1 2" key="1">
    <citation type="submission" date="2023-08" db="EMBL/GenBank/DDBJ databases">
        <title>Pathogen: clinical or host-associated sample.</title>
        <authorList>
            <person name="Hergert J."/>
            <person name="Casey R."/>
            <person name="Wagner J."/>
            <person name="Young E.L."/>
            <person name="Oakeson K.F."/>
        </authorList>
    </citation>
    <scope>NUCLEOTIDE SEQUENCE [LARGE SCALE GENOMIC DNA]</scope>
    <source>
        <strain evidence="1 2">1760953</strain>
        <plasmid evidence="1 2">unnamed4</plasmid>
    </source>
</reference>
<dbReference type="AlphaFoldDB" id="A0AA50DBV6"/>
<keyword evidence="2" id="KW-1185">Reference proteome</keyword>
<proteinExistence type="predicted"/>
<gene>
    <name evidence="1" type="ORF">Q9313_26800</name>
</gene>
<sequence length="183" mass="20752">MNAIPSSRLLILACSATKRDGPEYLPALERYDGPLWRTLRAVDPHGEKAKIAFLSAHLGFRAADWPIEMYDARMTEQMAAAMKTGDLGTRWPRPKTQRRAMPSGEHPGMHIYHLCGGAERRVFRDVAMVGGHLYLDVMRHLVSLFRLRGYVADDARITEINGPIGLMRRDLRRWLVENDGEAN</sequence>
<protein>
    <submittedName>
        <fullName evidence="1">Uncharacterized protein</fullName>
    </submittedName>
</protein>
<evidence type="ECO:0000313" key="2">
    <source>
        <dbReference type="Proteomes" id="UP001234585"/>
    </source>
</evidence>
<keyword evidence="1" id="KW-0614">Plasmid</keyword>
<name>A0AA50DBV6_9HYPH</name>
<evidence type="ECO:0000313" key="1">
    <source>
        <dbReference type="EMBL" id="WLS01008.1"/>
    </source>
</evidence>
<accession>A0AA50DBV6</accession>
<geneLocation type="plasmid" evidence="1 2">
    <name>unnamed4</name>
</geneLocation>